<accession>A0A392S6X3</accession>
<reference evidence="2 3" key="1">
    <citation type="journal article" date="2018" name="Front. Plant Sci.">
        <title>Red Clover (Trifolium pratense) and Zigzag Clover (T. medium) - A Picture of Genomic Similarities and Differences.</title>
        <authorList>
            <person name="Dluhosova J."/>
            <person name="Istvanek J."/>
            <person name="Nedelnik J."/>
            <person name="Repkova J."/>
        </authorList>
    </citation>
    <scope>NUCLEOTIDE SEQUENCE [LARGE SCALE GENOMIC DNA]</scope>
    <source>
        <strain evidence="3">cv. 10/8</strain>
        <tissue evidence="2">Leaf</tissue>
    </source>
</reference>
<evidence type="ECO:0000313" key="2">
    <source>
        <dbReference type="EMBL" id="MCI44172.1"/>
    </source>
</evidence>
<comment type="caution">
    <text evidence="2">The sequence shown here is derived from an EMBL/GenBank/DDBJ whole genome shotgun (WGS) entry which is preliminary data.</text>
</comment>
<name>A0A392S6X3_9FABA</name>
<keyword evidence="3" id="KW-1185">Reference proteome</keyword>
<dbReference type="EMBL" id="LXQA010326995">
    <property type="protein sequence ID" value="MCI44172.1"/>
    <property type="molecule type" value="Genomic_DNA"/>
</dbReference>
<dbReference type="AlphaFoldDB" id="A0A392S6X3"/>
<feature type="region of interest" description="Disordered" evidence="1">
    <location>
        <begin position="1"/>
        <end position="29"/>
    </location>
</feature>
<sequence length="44" mass="4929">SPRSRNPRISGGRARRSVPSPRLEPPIASWALSPARGRRCSFRE</sequence>
<organism evidence="2 3">
    <name type="scientific">Trifolium medium</name>
    <dbReference type="NCBI Taxonomy" id="97028"/>
    <lineage>
        <taxon>Eukaryota</taxon>
        <taxon>Viridiplantae</taxon>
        <taxon>Streptophyta</taxon>
        <taxon>Embryophyta</taxon>
        <taxon>Tracheophyta</taxon>
        <taxon>Spermatophyta</taxon>
        <taxon>Magnoliopsida</taxon>
        <taxon>eudicotyledons</taxon>
        <taxon>Gunneridae</taxon>
        <taxon>Pentapetalae</taxon>
        <taxon>rosids</taxon>
        <taxon>fabids</taxon>
        <taxon>Fabales</taxon>
        <taxon>Fabaceae</taxon>
        <taxon>Papilionoideae</taxon>
        <taxon>50 kb inversion clade</taxon>
        <taxon>NPAAA clade</taxon>
        <taxon>Hologalegina</taxon>
        <taxon>IRL clade</taxon>
        <taxon>Trifolieae</taxon>
        <taxon>Trifolium</taxon>
    </lineage>
</organism>
<evidence type="ECO:0000313" key="3">
    <source>
        <dbReference type="Proteomes" id="UP000265520"/>
    </source>
</evidence>
<protein>
    <submittedName>
        <fullName evidence="2">Uncharacterized protein</fullName>
    </submittedName>
</protein>
<proteinExistence type="predicted"/>
<feature type="non-terminal residue" evidence="2">
    <location>
        <position position="1"/>
    </location>
</feature>
<dbReference type="Proteomes" id="UP000265520">
    <property type="component" value="Unassembled WGS sequence"/>
</dbReference>
<evidence type="ECO:0000256" key="1">
    <source>
        <dbReference type="SAM" id="MobiDB-lite"/>
    </source>
</evidence>